<evidence type="ECO:0000313" key="3">
    <source>
        <dbReference type="Proteomes" id="UP001501867"/>
    </source>
</evidence>
<dbReference type="Proteomes" id="UP001501867">
    <property type="component" value="Unassembled WGS sequence"/>
</dbReference>
<dbReference type="RefSeq" id="WP_344153116.1">
    <property type="nucleotide sequence ID" value="NZ_BAAABV010000009.1"/>
</dbReference>
<dbReference type="PROSITE" id="PS51257">
    <property type="entry name" value="PROKAR_LIPOPROTEIN"/>
    <property type="match status" value="1"/>
</dbReference>
<protein>
    <recommendedName>
        <fullName evidence="4">Lipoprotein</fullName>
    </recommendedName>
</protein>
<proteinExistence type="predicted"/>
<evidence type="ECO:0008006" key="4">
    <source>
        <dbReference type="Google" id="ProtNLM"/>
    </source>
</evidence>
<accession>A0ABN0V4D1</accession>
<sequence>MTRTAATALAAILLTGCGTGHADPRTAVTKPSPGDTQEQIMSVTGEGFTICGVGPVRPGLYDVTVCGDVAKARAVLDSRFPGQTVPVAYSPDEGGAHTPRELVLQYRVQHTRGDGFTVVSTRITENGKVEAGIDGDLDKARAVLDRQFPGRTGVHRERASDDLVFRP</sequence>
<keyword evidence="3" id="KW-1185">Reference proteome</keyword>
<keyword evidence="1" id="KW-0732">Signal</keyword>
<feature type="signal peptide" evidence="1">
    <location>
        <begin position="1"/>
        <end position="22"/>
    </location>
</feature>
<feature type="chain" id="PRO_5045240683" description="Lipoprotein" evidence="1">
    <location>
        <begin position="23"/>
        <end position="167"/>
    </location>
</feature>
<reference evidence="2 3" key="1">
    <citation type="journal article" date="2019" name="Int. J. Syst. Evol. Microbiol.">
        <title>The Global Catalogue of Microorganisms (GCM) 10K type strain sequencing project: providing services to taxonomists for standard genome sequencing and annotation.</title>
        <authorList>
            <consortium name="The Broad Institute Genomics Platform"/>
            <consortium name="The Broad Institute Genome Sequencing Center for Infectious Disease"/>
            <person name="Wu L."/>
            <person name="Ma J."/>
        </authorList>
    </citation>
    <scope>NUCLEOTIDE SEQUENCE [LARGE SCALE GENOMIC DNA]</scope>
    <source>
        <strain evidence="2 3">JCM 4505</strain>
    </source>
</reference>
<gene>
    <name evidence="2" type="ORF">GCM10010302_10410</name>
</gene>
<name>A0ABN0V4D1_9ACTN</name>
<evidence type="ECO:0000256" key="1">
    <source>
        <dbReference type="SAM" id="SignalP"/>
    </source>
</evidence>
<dbReference type="EMBL" id="BAAABV010000009">
    <property type="protein sequence ID" value="GAA0274734.1"/>
    <property type="molecule type" value="Genomic_DNA"/>
</dbReference>
<comment type="caution">
    <text evidence="2">The sequence shown here is derived from an EMBL/GenBank/DDBJ whole genome shotgun (WGS) entry which is preliminary data.</text>
</comment>
<organism evidence="2 3">
    <name type="scientific">Streptomyces polychromogenes</name>
    <dbReference type="NCBI Taxonomy" id="67342"/>
    <lineage>
        <taxon>Bacteria</taxon>
        <taxon>Bacillati</taxon>
        <taxon>Actinomycetota</taxon>
        <taxon>Actinomycetes</taxon>
        <taxon>Kitasatosporales</taxon>
        <taxon>Streptomycetaceae</taxon>
        <taxon>Streptomyces</taxon>
    </lineage>
</organism>
<evidence type="ECO:0000313" key="2">
    <source>
        <dbReference type="EMBL" id="GAA0274734.1"/>
    </source>
</evidence>